<accession>A0A4Q2U6A3</accession>
<proteinExistence type="predicted"/>
<reference evidence="2 3" key="1">
    <citation type="submission" date="2018-12" db="EMBL/GenBank/DDBJ databases">
        <authorList>
            <person name="Grouzdev D.S."/>
            <person name="Krutkina M.S."/>
        </authorList>
    </citation>
    <scope>NUCLEOTIDE SEQUENCE [LARGE SCALE GENOMIC DNA]</scope>
    <source>
        <strain evidence="2 3">RmlP026</strain>
    </source>
</reference>
<evidence type="ECO:0000256" key="1">
    <source>
        <dbReference type="SAM" id="MobiDB-lite"/>
    </source>
</evidence>
<name>A0A4Q2U6A3_9HYPH</name>
<gene>
    <name evidence="2" type="ORF">D3273_13445</name>
</gene>
<organism evidence="2 3">
    <name type="scientific">Lichenibacterium minor</name>
    <dbReference type="NCBI Taxonomy" id="2316528"/>
    <lineage>
        <taxon>Bacteria</taxon>
        <taxon>Pseudomonadati</taxon>
        <taxon>Pseudomonadota</taxon>
        <taxon>Alphaproteobacteria</taxon>
        <taxon>Hyphomicrobiales</taxon>
        <taxon>Lichenihabitantaceae</taxon>
        <taxon>Lichenibacterium</taxon>
    </lineage>
</organism>
<evidence type="ECO:0000313" key="3">
    <source>
        <dbReference type="Proteomes" id="UP000290759"/>
    </source>
</evidence>
<reference evidence="2 3" key="2">
    <citation type="submission" date="2019-02" db="EMBL/GenBank/DDBJ databases">
        <title>'Lichenibacterium ramalinii' gen. nov. sp. nov., 'Lichenibacterium minor' gen. nov. sp. nov.</title>
        <authorList>
            <person name="Pankratov T."/>
        </authorList>
    </citation>
    <scope>NUCLEOTIDE SEQUENCE [LARGE SCALE GENOMIC DNA]</scope>
    <source>
        <strain evidence="2 3">RmlP026</strain>
    </source>
</reference>
<feature type="compositionally biased region" description="Low complexity" evidence="1">
    <location>
        <begin position="1"/>
        <end position="17"/>
    </location>
</feature>
<keyword evidence="3" id="KW-1185">Reference proteome</keyword>
<protein>
    <submittedName>
        <fullName evidence="2">Uncharacterized protein</fullName>
    </submittedName>
</protein>
<dbReference type="Proteomes" id="UP000290759">
    <property type="component" value="Unassembled WGS sequence"/>
</dbReference>
<dbReference type="OrthoDB" id="7432673at2"/>
<dbReference type="RefSeq" id="WP_129227370.1">
    <property type="nucleotide sequence ID" value="NZ_QYBB01000014.1"/>
</dbReference>
<feature type="region of interest" description="Disordered" evidence="1">
    <location>
        <begin position="1"/>
        <end position="28"/>
    </location>
</feature>
<dbReference type="AlphaFoldDB" id="A0A4Q2U6A3"/>
<comment type="caution">
    <text evidence="2">The sequence shown here is derived from an EMBL/GenBank/DDBJ whole genome shotgun (WGS) entry which is preliminary data.</text>
</comment>
<dbReference type="EMBL" id="QYBB01000014">
    <property type="protein sequence ID" value="RYC31388.1"/>
    <property type="molecule type" value="Genomic_DNA"/>
</dbReference>
<sequence>MNGEITASSETTPATAPEGRDVIREATGSRNAKWGSSLLNRTLGTLSDVRKAEDKEARAALVGLTMDSLAAFAPKNPVEGMIAAQAVALHQASMECLRRAMIPEQPAEVAAKLRKDGANLGRGFTDMLDALARHRGKGPQVVRVERVVVQDGGQAIVGAVATGRAGGE</sequence>
<evidence type="ECO:0000313" key="2">
    <source>
        <dbReference type="EMBL" id="RYC31388.1"/>
    </source>
</evidence>